<feature type="signal peptide" evidence="1">
    <location>
        <begin position="1"/>
        <end position="19"/>
    </location>
</feature>
<dbReference type="AlphaFoldDB" id="F4RDN7"/>
<dbReference type="GeneID" id="18926398"/>
<accession>F4RDN7</accession>
<gene>
    <name evidence="2" type="ORF">MELLADRAFT_123556</name>
</gene>
<keyword evidence="3" id="KW-1185">Reference proteome</keyword>
<feature type="chain" id="PRO_5003315012" evidence="1">
    <location>
        <begin position="20"/>
        <end position="155"/>
    </location>
</feature>
<name>F4RDN7_MELLP</name>
<dbReference type="Proteomes" id="UP000001072">
    <property type="component" value="Unassembled WGS sequence"/>
</dbReference>
<keyword evidence="1" id="KW-0732">Signal</keyword>
<evidence type="ECO:0000256" key="1">
    <source>
        <dbReference type="SAM" id="SignalP"/>
    </source>
</evidence>
<dbReference type="RefSeq" id="XP_007407300.1">
    <property type="nucleotide sequence ID" value="XM_007407238.1"/>
</dbReference>
<proteinExistence type="predicted"/>
<protein>
    <submittedName>
        <fullName evidence="2">Secreted protein</fullName>
    </submittedName>
</protein>
<evidence type="ECO:0000313" key="2">
    <source>
        <dbReference type="EMBL" id="EGG09573.1"/>
    </source>
</evidence>
<dbReference type="KEGG" id="mlr:MELLADRAFT_123556"/>
<sequence length="155" mass="16821">MSWKPLIPVFNLLLVFLLAGDLGSNILVDANAIDCNYSWTSGGPSQIPGEGFKPYSCAPTGRVTYLCDKCGRQDKQIPSAVDCVTQEGKVVNHGGAWACDLLLTPLSEPRKDGRNFNCNQSATPDLYYCRSFGRPQQCPEGHCCVAGDAKCKFNP</sequence>
<organism evidence="3">
    <name type="scientific">Melampsora larici-populina (strain 98AG31 / pathotype 3-4-7)</name>
    <name type="common">Poplar leaf rust fungus</name>
    <dbReference type="NCBI Taxonomy" id="747676"/>
    <lineage>
        <taxon>Eukaryota</taxon>
        <taxon>Fungi</taxon>
        <taxon>Dikarya</taxon>
        <taxon>Basidiomycota</taxon>
        <taxon>Pucciniomycotina</taxon>
        <taxon>Pucciniomycetes</taxon>
        <taxon>Pucciniales</taxon>
        <taxon>Melampsoraceae</taxon>
        <taxon>Melampsora</taxon>
    </lineage>
</organism>
<dbReference type="EMBL" id="GL883097">
    <property type="protein sequence ID" value="EGG09573.1"/>
    <property type="molecule type" value="Genomic_DNA"/>
</dbReference>
<evidence type="ECO:0000313" key="3">
    <source>
        <dbReference type="Proteomes" id="UP000001072"/>
    </source>
</evidence>
<dbReference type="VEuPathDB" id="FungiDB:MELLADRAFT_123556"/>
<reference evidence="3" key="1">
    <citation type="journal article" date="2011" name="Proc. Natl. Acad. Sci. U.S.A.">
        <title>Obligate biotrophy features unraveled by the genomic analysis of rust fungi.</title>
        <authorList>
            <person name="Duplessis S."/>
            <person name="Cuomo C.A."/>
            <person name="Lin Y.-C."/>
            <person name="Aerts A."/>
            <person name="Tisserant E."/>
            <person name="Veneault-Fourrey C."/>
            <person name="Joly D.L."/>
            <person name="Hacquard S."/>
            <person name="Amselem J."/>
            <person name="Cantarel B.L."/>
            <person name="Chiu R."/>
            <person name="Coutinho P.M."/>
            <person name="Feau N."/>
            <person name="Field M."/>
            <person name="Frey P."/>
            <person name="Gelhaye E."/>
            <person name="Goldberg J."/>
            <person name="Grabherr M.G."/>
            <person name="Kodira C.D."/>
            <person name="Kohler A."/>
            <person name="Kuees U."/>
            <person name="Lindquist E.A."/>
            <person name="Lucas S.M."/>
            <person name="Mago R."/>
            <person name="Mauceli E."/>
            <person name="Morin E."/>
            <person name="Murat C."/>
            <person name="Pangilinan J.L."/>
            <person name="Park R."/>
            <person name="Pearson M."/>
            <person name="Quesneville H."/>
            <person name="Rouhier N."/>
            <person name="Sakthikumar S."/>
            <person name="Salamov A.A."/>
            <person name="Schmutz J."/>
            <person name="Selles B."/>
            <person name="Shapiro H."/>
            <person name="Tanguay P."/>
            <person name="Tuskan G.A."/>
            <person name="Henrissat B."/>
            <person name="Van de Peer Y."/>
            <person name="Rouze P."/>
            <person name="Ellis J.G."/>
            <person name="Dodds P.N."/>
            <person name="Schein J.E."/>
            <person name="Zhong S."/>
            <person name="Hamelin R.C."/>
            <person name="Grigoriev I.V."/>
            <person name="Szabo L.J."/>
            <person name="Martin F."/>
        </authorList>
    </citation>
    <scope>NUCLEOTIDE SEQUENCE [LARGE SCALE GENOMIC DNA]</scope>
    <source>
        <strain evidence="3">98AG31 / pathotype 3-4-7</strain>
    </source>
</reference>
<dbReference type="HOGENOM" id="CLU_1740947_0_0_1"/>
<dbReference type="InParanoid" id="F4RDN7"/>